<evidence type="ECO:0000313" key="11">
    <source>
        <dbReference type="Proteomes" id="UP000076167"/>
    </source>
</evidence>
<dbReference type="PROSITE" id="PS50005">
    <property type="entry name" value="TPR"/>
    <property type="match status" value="4"/>
</dbReference>
<feature type="domain" description="O-GlcNAc transferase C-terminal" evidence="9">
    <location>
        <begin position="469"/>
        <end position="656"/>
    </location>
</feature>
<dbReference type="PANTHER" id="PTHR44366">
    <property type="entry name" value="UDP-N-ACETYLGLUCOSAMINE--PEPTIDE N-ACETYLGLUCOSAMINYLTRANSFERASE 110 KDA SUBUNIT"/>
    <property type="match status" value="1"/>
</dbReference>
<dbReference type="Pfam" id="PF13414">
    <property type="entry name" value="TPR_11"/>
    <property type="match status" value="1"/>
</dbReference>
<evidence type="ECO:0000256" key="8">
    <source>
        <dbReference type="PROSITE-ProRule" id="PRU00339"/>
    </source>
</evidence>
<feature type="domain" description="O-GlcNAc transferase C-terminal" evidence="9">
    <location>
        <begin position="292"/>
        <end position="466"/>
    </location>
</feature>
<dbReference type="SUPFAM" id="SSF48452">
    <property type="entry name" value="TPR-like"/>
    <property type="match status" value="1"/>
</dbReference>
<dbReference type="Pfam" id="PF13428">
    <property type="entry name" value="TPR_14"/>
    <property type="match status" value="1"/>
</dbReference>
<dbReference type="EC" id="2.4.1.255" evidence="3"/>
<keyword evidence="4" id="KW-0328">Glycosyltransferase</keyword>
<evidence type="ECO:0000256" key="6">
    <source>
        <dbReference type="ARBA" id="ARBA00022737"/>
    </source>
</evidence>
<feature type="repeat" description="TPR" evidence="8">
    <location>
        <begin position="195"/>
        <end position="228"/>
    </location>
</feature>
<dbReference type="InterPro" id="IPR019734">
    <property type="entry name" value="TPR_rpt"/>
</dbReference>
<protein>
    <recommendedName>
        <fullName evidence="3">protein O-GlcNAc transferase</fullName>
        <ecNumber evidence="3">2.4.1.255</ecNumber>
    </recommendedName>
</protein>
<keyword evidence="6" id="KW-0677">Repeat</keyword>
<comment type="similarity">
    <text evidence="2">Belongs to the glycosyltransferase 41 family. O-GlcNAc transferase subfamily.</text>
</comment>
<evidence type="ECO:0000256" key="5">
    <source>
        <dbReference type="ARBA" id="ARBA00022679"/>
    </source>
</evidence>
<keyword evidence="11" id="KW-1185">Reference proteome</keyword>
<proteinExistence type="inferred from homology"/>
<dbReference type="SMART" id="SM00028">
    <property type="entry name" value="TPR"/>
    <property type="match status" value="5"/>
</dbReference>
<evidence type="ECO:0000259" key="9">
    <source>
        <dbReference type="Pfam" id="PF13844"/>
    </source>
</evidence>
<dbReference type="Gene3D" id="3.40.50.2000">
    <property type="entry name" value="Glycogen Phosphorylase B"/>
    <property type="match status" value="1"/>
</dbReference>
<evidence type="ECO:0000256" key="2">
    <source>
        <dbReference type="ARBA" id="ARBA00005386"/>
    </source>
</evidence>
<dbReference type="Pfam" id="PF13432">
    <property type="entry name" value="TPR_16"/>
    <property type="match status" value="1"/>
</dbReference>
<feature type="repeat" description="TPR" evidence="8">
    <location>
        <begin position="93"/>
        <end position="126"/>
    </location>
</feature>
<organism evidence="10 11">
    <name type="scientific">Thalassospira xiamenensis</name>
    <dbReference type="NCBI Taxonomy" id="220697"/>
    <lineage>
        <taxon>Bacteria</taxon>
        <taxon>Pseudomonadati</taxon>
        <taxon>Pseudomonadota</taxon>
        <taxon>Alphaproteobacteria</taxon>
        <taxon>Rhodospirillales</taxon>
        <taxon>Thalassospiraceae</taxon>
        <taxon>Thalassospira</taxon>
    </lineage>
</organism>
<name>A0ABR5Y1R4_9PROT</name>
<comment type="pathway">
    <text evidence="1">Protein modification; protein glycosylation.</text>
</comment>
<evidence type="ECO:0000256" key="4">
    <source>
        <dbReference type="ARBA" id="ARBA00022676"/>
    </source>
</evidence>
<evidence type="ECO:0000256" key="3">
    <source>
        <dbReference type="ARBA" id="ARBA00011970"/>
    </source>
</evidence>
<keyword evidence="5" id="KW-0808">Transferase</keyword>
<evidence type="ECO:0000256" key="7">
    <source>
        <dbReference type="ARBA" id="ARBA00022803"/>
    </source>
</evidence>
<dbReference type="EMBL" id="LPXL01000028">
    <property type="protein sequence ID" value="KZD03305.1"/>
    <property type="molecule type" value="Genomic_DNA"/>
</dbReference>
<comment type="caution">
    <text evidence="10">The sequence shown here is derived from an EMBL/GenBank/DDBJ whole genome shotgun (WGS) entry which is preliminary data.</text>
</comment>
<dbReference type="Proteomes" id="UP000076167">
    <property type="component" value="Unassembled WGS sequence"/>
</dbReference>
<feature type="repeat" description="TPR" evidence="8">
    <location>
        <begin position="161"/>
        <end position="194"/>
    </location>
</feature>
<feature type="repeat" description="TPR" evidence="8">
    <location>
        <begin position="127"/>
        <end position="160"/>
    </location>
</feature>
<dbReference type="PANTHER" id="PTHR44366:SF1">
    <property type="entry name" value="UDP-N-ACETYLGLUCOSAMINE--PEPTIDE N-ACETYLGLUCOSAMINYLTRANSFERASE 110 KDA SUBUNIT"/>
    <property type="match status" value="1"/>
</dbReference>
<dbReference type="Gene3D" id="3.40.50.11380">
    <property type="match status" value="1"/>
</dbReference>
<keyword evidence="7 8" id="KW-0802">TPR repeat</keyword>
<dbReference type="Pfam" id="PF13844">
    <property type="entry name" value="Glyco_transf_41"/>
    <property type="match status" value="2"/>
</dbReference>
<evidence type="ECO:0000313" key="10">
    <source>
        <dbReference type="EMBL" id="KZD03305.1"/>
    </source>
</evidence>
<dbReference type="RefSeq" id="WP_063094306.1">
    <property type="nucleotide sequence ID" value="NZ_DFMA01000016.1"/>
</dbReference>
<dbReference type="Gene3D" id="1.25.40.10">
    <property type="entry name" value="Tetratricopeptide repeat domain"/>
    <property type="match status" value="3"/>
</dbReference>
<reference evidence="10 11" key="1">
    <citation type="submission" date="2015-12" db="EMBL/GenBank/DDBJ databases">
        <title>Genome sequence of Thalassospira xiamenensis MCCC 1A03005.</title>
        <authorList>
            <person name="Lu L."/>
            <person name="Lai Q."/>
            <person name="Shao Z."/>
            <person name="Qian P."/>
        </authorList>
    </citation>
    <scope>NUCLEOTIDE SEQUENCE [LARGE SCALE GENOMIC DNA]</scope>
    <source>
        <strain evidence="10 11">MCCC 1A03005</strain>
    </source>
</reference>
<evidence type="ECO:0000256" key="1">
    <source>
        <dbReference type="ARBA" id="ARBA00004922"/>
    </source>
</evidence>
<accession>A0ABR5Y1R4</accession>
<dbReference type="InterPro" id="IPR011990">
    <property type="entry name" value="TPR-like_helical_dom_sf"/>
</dbReference>
<dbReference type="InterPro" id="IPR037919">
    <property type="entry name" value="OGT"/>
</dbReference>
<sequence length="679" mass="76607">MKLSFDQVRRRAKSLERQGSKNEAIKLYEEFLESYPKNERARKALAELKLPAEVAKGSLQEKVTAVRRLFDSGQIQASFDAANAVLKEVPNSGVVWNLLGAAAFGLKKFDLAEQSFRKAVELEPEITQAHANLGVLLYQQERLQAALEAFANAIKTNPQYAEGYNSIGGIYHKLGKFDAAEKYFVGAIQANKNYAEAYYNLGNTFFKSGKISAAQQSFGFAAQVQGENMPAMSQKLYMQALLCDWSGIADFEKLAPRIGIEGDAVEPFSMLSYDDNAERQQKRAANMIRKRCHVNAVPLPERPVARSEKIKIGYFSADFHDHATLILMIGLLEHHDREKFEIHAYSYGIVKQGVKRDRLSKLVDSFVDISMASDPQIVAAVRQQKIDIAVDLKGFTRQGRSGLFAYRLAPIQISYLGYPGTLGADFMDYIVADKVIIPDNLRQFYTEKVIYLPDSYQPNDRNRIIPETTTTRSDFGLPEKGFVFCCFNSNYKITPREFDIWMRLLAKYDDSVLWLLNANEGVRENLLREVEARGIARERIVFAERLQEPEHLARHKHADLFLDTFNVNAHTTASDALWAGLPIVTKTGESFAARVAASLLCAVGLPELVAETEEQYEALIIDLVENPGRLAQIRQQLIDNRLSAPLFDSATYTKHLEKAYVEAYDRYFEGKEPDHIFVS</sequence>
<dbReference type="InterPro" id="IPR029489">
    <property type="entry name" value="OGT/SEC/SPY_C"/>
</dbReference>
<gene>
    <name evidence="10" type="ORF">AUP40_17895</name>
</gene>